<comment type="similarity">
    <text evidence="1">Belongs to the pseudouridine synthase TruB family.</text>
</comment>
<dbReference type="PANTHER" id="PTHR13195">
    <property type="entry name" value="PSEUDOURIDINE SYNTHASE-RELATED"/>
    <property type="match status" value="1"/>
</dbReference>
<dbReference type="InterPro" id="IPR039048">
    <property type="entry name" value="Trub2"/>
</dbReference>
<dbReference type="FunCoup" id="D6WJW6">
    <property type="interactions" value="577"/>
</dbReference>
<dbReference type="HOGENOM" id="CLU_032087_1_1_1"/>
<dbReference type="OMA" id="YHVTARM"/>
<evidence type="ECO:0000256" key="1">
    <source>
        <dbReference type="ARBA" id="ARBA00008999"/>
    </source>
</evidence>
<name>D6WJW6_TRICA</name>
<accession>D6WJW6</accession>
<dbReference type="InterPro" id="IPR002501">
    <property type="entry name" value="PsdUridine_synth_N"/>
</dbReference>
<protein>
    <submittedName>
        <fullName evidence="3">Putative tRNA pseudouridine synthase 2-like Protein</fullName>
    </submittedName>
</protein>
<dbReference type="SUPFAM" id="SSF55120">
    <property type="entry name" value="Pseudouridine synthase"/>
    <property type="match status" value="1"/>
</dbReference>
<dbReference type="InterPro" id="IPR020103">
    <property type="entry name" value="PsdUridine_synth_cat_dom_sf"/>
</dbReference>
<dbReference type="Proteomes" id="UP000007266">
    <property type="component" value="Linkage group 5"/>
</dbReference>
<dbReference type="OrthoDB" id="9995526at2759"/>
<dbReference type="Pfam" id="PF01509">
    <property type="entry name" value="TruB_N"/>
    <property type="match status" value="1"/>
</dbReference>
<gene>
    <name evidence="3" type="primary">AUGUSTUS-3.0.2_14046</name>
    <name evidence="3" type="ORF">TcasGA2_TC014046</name>
</gene>
<reference evidence="3 4" key="1">
    <citation type="journal article" date="2008" name="Nature">
        <title>The genome of the model beetle and pest Tribolium castaneum.</title>
        <authorList>
            <consortium name="Tribolium Genome Sequencing Consortium"/>
            <person name="Richards S."/>
            <person name="Gibbs R.A."/>
            <person name="Weinstock G.M."/>
            <person name="Brown S.J."/>
            <person name="Denell R."/>
            <person name="Beeman R.W."/>
            <person name="Gibbs R."/>
            <person name="Beeman R.W."/>
            <person name="Brown S.J."/>
            <person name="Bucher G."/>
            <person name="Friedrich M."/>
            <person name="Grimmelikhuijzen C.J."/>
            <person name="Klingler M."/>
            <person name="Lorenzen M."/>
            <person name="Richards S."/>
            <person name="Roth S."/>
            <person name="Schroder R."/>
            <person name="Tautz D."/>
            <person name="Zdobnov E.M."/>
            <person name="Muzny D."/>
            <person name="Gibbs R.A."/>
            <person name="Weinstock G.M."/>
            <person name="Attaway T."/>
            <person name="Bell S."/>
            <person name="Buhay C.J."/>
            <person name="Chandrabose M.N."/>
            <person name="Chavez D."/>
            <person name="Clerk-Blankenburg K.P."/>
            <person name="Cree A."/>
            <person name="Dao M."/>
            <person name="Davis C."/>
            <person name="Chacko J."/>
            <person name="Dinh H."/>
            <person name="Dugan-Rocha S."/>
            <person name="Fowler G."/>
            <person name="Garner T.T."/>
            <person name="Garnes J."/>
            <person name="Gnirke A."/>
            <person name="Hawes A."/>
            <person name="Hernandez J."/>
            <person name="Hines S."/>
            <person name="Holder M."/>
            <person name="Hume J."/>
            <person name="Jhangiani S.N."/>
            <person name="Joshi V."/>
            <person name="Khan Z.M."/>
            <person name="Jackson L."/>
            <person name="Kovar C."/>
            <person name="Kowis A."/>
            <person name="Lee S."/>
            <person name="Lewis L.R."/>
            <person name="Margolis J."/>
            <person name="Morgan M."/>
            <person name="Nazareth L.V."/>
            <person name="Nguyen N."/>
            <person name="Okwuonu G."/>
            <person name="Parker D."/>
            <person name="Richards S."/>
            <person name="Ruiz S.J."/>
            <person name="Santibanez J."/>
            <person name="Savard J."/>
            <person name="Scherer S.E."/>
            <person name="Schneider B."/>
            <person name="Sodergren E."/>
            <person name="Tautz D."/>
            <person name="Vattahil S."/>
            <person name="Villasana D."/>
            <person name="White C.S."/>
            <person name="Wright R."/>
            <person name="Park Y."/>
            <person name="Beeman R.W."/>
            <person name="Lord J."/>
            <person name="Oppert B."/>
            <person name="Lorenzen M."/>
            <person name="Brown S."/>
            <person name="Wang L."/>
            <person name="Savard J."/>
            <person name="Tautz D."/>
            <person name="Richards S."/>
            <person name="Weinstock G."/>
            <person name="Gibbs R.A."/>
            <person name="Liu Y."/>
            <person name="Worley K."/>
            <person name="Weinstock G."/>
            <person name="Elsik C.G."/>
            <person name="Reese J.T."/>
            <person name="Elhaik E."/>
            <person name="Landan G."/>
            <person name="Graur D."/>
            <person name="Arensburger P."/>
            <person name="Atkinson P."/>
            <person name="Beeman R.W."/>
            <person name="Beidler J."/>
            <person name="Brown S.J."/>
            <person name="Demuth J.P."/>
            <person name="Drury D.W."/>
            <person name="Du Y.Z."/>
            <person name="Fujiwara H."/>
            <person name="Lorenzen M."/>
            <person name="Maselli V."/>
            <person name="Osanai M."/>
            <person name="Park Y."/>
            <person name="Robertson H.M."/>
            <person name="Tu Z."/>
            <person name="Wang J.J."/>
            <person name="Wang S."/>
            <person name="Richards S."/>
            <person name="Song H."/>
            <person name="Zhang L."/>
            <person name="Sodergren E."/>
            <person name="Werner D."/>
            <person name="Stanke M."/>
            <person name="Morgenstern B."/>
            <person name="Solovyev V."/>
            <person name="Kosarev P."/>
            <person name="Brown G."/>
            <person name="Chen H.C."/>
            <person name="Ermolaeva O."/>
            <person name="Hlavina W."/>
            <person name="Kapustin Y."/>
            <person name="Kiryutin B."/>
            <person name="Kitts P."/>
            <person name="Maglott D."/>
            <person name="Pruitt K."/>
            <person name="Sapojnikov V."/>
            <person name="Souvorov A."/>
            <person name="Mackey A.J."/>
            <person name="Waterhouse R.M."/>
            <person name="Wyder S."/>
            <person name="Zdobnov E.M."/>
            <person name="Zdobnov E.M."/>
            <person name="Wyder S."/>
            <person name="Kriventseva E.V."/>
            <person name="Kadowaki T."/>
            <person name="Bork P."/>
            <person name="Aranda M."/>
            <person name="Bao R."/>
            <person name="Beermann A."/>
            <person name="Berns N."/>
            <person name="Bolognesi R."/>
            <person name="Bonneton F."/>
            <person name="Bopp D."/>
            <person name="Brown S.J."/>
            <person name="Bucher G."/>
            <person name="Butts T."/>
            <person name="Chaumot A."/>
            <person name="Denell R.E."/>
            <person name="Ferrier D.E."/>
            <person name="Friedrich M."/>
            <person name="Gordon C.M."/>
            <person name="Jindra M."/>
            <person name="Klingler M."/>
            <person name="Lan Q."/>
            <person name="Lattorff H.M."/>
            <person name="Laudet V."/>
            <person name="von Levetsow C."/>
            <person name="Liu Z."/>
            <person name="Lutz R."/>
            <person name="Lynch J.A."/>
            <person name="da Fonseca R.N."/>
            <person name="Posnien N."/>
            <person name="Reuter R."/>
            <person name="Roth S."/>
            <person name="Savard J."/>
            <person name="Schinko J.B."/>
            <person name="Schmitt C."/>
            <person name="Schoppmeier M."/>
            <person name="Schroder R."/>
            <person name="Shippy T.D."/>
            <person name="Simonnet F."/>
            <person name="Marques-Souza H."/>
            <person name="Tautz D."/>
            <person name="Tomoyasu Y."/>
            <person name="Trauner J."/>
            <person name="Van der Zee M."/>
            <person name="Vervoort M."/>
            <person name="Wittkopp N."/>
            <person name="Wimmer E.A."/>
            <person name="Yang X."/>
            <person name="Jones A.K."/>
            <person name="Sattelle D.B."/>
            <person name="Ebert P.R."/>
            <person name="Nelson D."/>
            <person name="Scott J.G."/>
            <person name="Beeman R.W."/>
            <person name="Muthukrishnan S."/>
            <person name="Kramer K.J."/>
            <person name="Arakane Y."/>
            <person name="Beeman R.W."/>
            <person name="Zhu Q."/>
            <person name="Hogenkamp D."/>
            <person name="Dixit R."/>
            <person name="Oppert B."/>
            <person name="Jiang H."/>
            <person name="Zou Z."/>
            <person name="Marshall J."/>
            <person name="Elpidina E."/>
            <person name="Vinokurov K."/>
            <person name="Oppert C."/>
            <person name="Zou Z."/>
            <person name="Evans J."/>
            <person name="Lu Z."/>
            <person name="Zhao P."/>
            <person name="Sumathipala N."/>
            <person name="Altincicek B."/>
            <person name="Vilcinskas A."/>
            <person name="Williams M."/>
            <person name="Hultmark D."/>
            <person name="Hetru C."/>
            <person name="Jiang H."/>
            <person name="Grimmelikhuijzen C.J."/>
            <person name="Hauser F."/>
            <person name="Cazzamali G."/>
            <person name="Williamson M."/>
            <person name="Park Y."/>
            <person name="Li B."/>
            <person name="Tanaka Y."/>
            <person name="Predel R."/>
            <person name="Neupert S."/>
            <person name="Schachtner J."/>
            <person name="Verleyen P."/>
            <person name="Raible F."/>
            <person name="Bork P."/>
            <person name="Friedrich M."/>
            <person name="Walden K.K."/>
            <person name="Robertson H.M."/>
            <person name="Angeli S."/>
            <person name="Foret S."/>
            <person name="Bucher G."/>
            <person name="Schuetz S."/>
            <person name="Maleszka R."/>
            <person name="Wimmer E.A."/>
            <person name="Beeman R.W."/>
            <person name="Lorenzen M."/>
            <person name="Tomoyasu Y."/>
            <person name="Miller S.C."/>
            <person name="Grossmann D."/>
            <person name="Bucher G."/>
        </authorList>
    </citation>
    <scope>NUCLEOTIDE SEQUENCE [LARGE SCALE GENOMIC DNA]</scope>
    <source>
        <strain evidence="3 4">Georgia GA2</strain>
    </source>
</reference>
<feature type="domain" description="Pseudouridine synthase II N-terminal" evidence="2">
    <location>
        <begin position="99"/>
        <end position="228"/>
    </location>
</feature>
<evidence type="ECO:0000313" key="3">
    <source>
        <dbReference type="EMBL" id="EFA03912.2"/>
    </source>
</evidence>
<proteinExistence type="inferred from homology"/>
<keyword evidence="4" id="KW-1185">Reference proteome</keyword>
<dbReference type="AlphaFoldDB" id="D6WJW6"/>
<dbReference type="KEGG" id="tca:662705"/>
<organism evidence="3 4">
    <name type="scientific">Tribolium castaneum</name>
    <name type="common">Red flour beetle</name>
    <dbReference type="NCBI Taxonomy" id="7070"/>
    <lineage>
        <taxon>Eukaryota</taxon>
        <taxon>Metazoa</taxon>
        <taxon>Ecdysozoa</taxon>
        <taxon>Arthropoda</taxon>
        <taxon>Hexapoda</taxon>
        <taxon>Insecta</taxon>
        <taxon>Pterygota</taxon>
        <taxon>Neoptera</taxon>
        <taxon>Endopterygota</taxon>
        <taxon>Coleoptera</taxon>
        <taxon>Polyphaga</taxon>
        <taxon>Cucujiformia</taxon>
        <taxon>Tenebrionidae</taxon>
        <taxon>Tenebrionidae incertae sedis</taxon>
        <taxon>Tribolium</taxon>
    </lineage>
</organism>
<dbReference type="InParanoid" id="D6WJW6"/>
<dbReference type="GO" id="GO:0009982">
    <property type="term" value="F:pseudouridine synthase activity"/>
    <property type="evidence" value="ECO:0007669"/>
    <property type="project" value="InterPro"/>
</dbReference>
<evidence type="ECO:0000313" key="4">
    <source>
        <dbReference type="Proteomes" id="UP000007266"/>
    </source>
</evidence>
<dbReference type="eggNOG" id="KOG2559">
    <property type="taxonomic scope" value="Eukaryota"/>
</dbReference>
<dbReference type="STRING" id="7070.D6WJW6"/>
<sequence length="304" mass="34404">MLIKDAPVIWEGLRSIICVYKPPSVTCERVRKTIIAAVCKGLNEMECRPPVDFVCIEGNPSGKLTVSVKPSLADDPLVVGPRYIHDDLKCSWSNFLGFNTSGVLLLGLGKGTKVAKLIRENRPTRCYRLSGKLGEATDNAFKDGKVVERTTWRHVKLENMNRFLATLQASHQKEMFKSCGIDLQSEEAYKLACQGPIRPANSKLPVIYGIKCVKFEPPEFVIEIQCINEYETYLRSLIHEIGMKLHSSAHCTAIQCIRHSYFTVENALLRKHWTLQDIITNMEQCIQIMDEHENIIRQKSAALQ</sequence>
<reference evidence="3 4" key="2">
    <citation type="journal article" date="2010" name="Nucleic Acids Res.">
        <title>BeetleBase in 2010: revisions to provide comprehensive genomic information for Tribolium castaneum.</title>
        <authorList>
            <person name="Kim H.S."/>
            <person name="Murphy T."/>
            <person name="Xia J."/>
            <person name="Caragea D."/>
            <person name="Park Y."/>
            <person name="Beeman R.W."/>
            <person name="Lorenzen M.D."/>
            <person name="Butcher S."/>
            <person name="Manak J.R."/>
            <person name="Brown S.J."/>
        </authorList>
    </citation>
    <scope>GENOME REANNOTATION</scope>
    <source>
        <strain evidence="3 4">Georgia GA2</strain>
    </source>
</reference>
<dbReference type="GO" id="GO:0003723">
    <property type="term" value="F:RNA binding"/>
    <property type="evidence" value="ECO:0007669"/>
    <property type="project" value="InterPro"/>
</dbReference>
<dbReference type="GO" id="GO:0001522">
    <property type="term" value="P:pseudouridine synthesis"/>
    <property type="evidence" value="ECO:0007669"/>
    <property type="project" value="InterPro"/>
</dbReference>
<dbReference type="PANTHER" id="PTHR13195:SF0">
    <property type="entry name" value="PSEUDOURIDYLATE SYNTHASE TRUB2, MITOCHONDRIAL"/>
    <property type="match status" value="1"/>
</dbReference>
<dbReference type="EMBL" id="KQ971342">
    <property type="protein sequence ID" value="EFA03912.2"/>
    <property type="molecule type" value="Genomic_DNA"/>
</dbReference>
<dbReference type="Gene3D" id="3.30.2350.10">
    <property type="entry name" value="Pseudouridine synthase"/>
    <property type="match status" value="1"/>
</dbReference>
<dbReference type="GO" id="GO:0006396">
    <property type="term" value="P:RNA processing"/>
    <property type="evidence" value="ECO:0007669"/>
    <property type="project" value="InterPro"/>
</dbReference>
<evidence type="ECO:0000259" key="2">
    <source>
        <dbReference type="Pfam" id="PF01509"/>
    </source>
</evidence>